<keyword evidence="3 8" id="KW-0479">Metal-binding</keyword>
<feature type="binding site" evidence="8">
    <location>
        <position position="146"/>
    </location>
    <ligand>
        <name>IMP</name>
        <dbReference type="ChEBI" id="CHEBI:58053"/>
        <note>ligand shared between dimeric partners</note>
    </ligand>
</feature>
<feature type="active site" description="Proton acceptor" evidence="8">
    <location>
        <position position="16"/>
    </location>
</feature>
<feature type="binding site" evidence="8">
    <location>
        <begin position="43"/>
        <end position="45"/>
    </location>
    <ligand>
        <name>GTP</name>
        <dbReference type="ChEBI" id="CHEBI:37565"/>
    </ligand>
</feature>
<dbReference type="FunFam" id="3.90.170.10:FF:000001">
    <property type="entry name" value="Adenylosuccinate synthetase"/>
    <property type="match status" value="1"/>
</dbReference>
<feature type="binding site" description="in other chain" evidence="8">
    <location>
        <begin position="41"/>
        <end position="44"/>
    </location>
    <ligand>
        <name>IMP</name>
        <dbReference type="ChEBI" id="CHEBI:58053"/>
        <note>ligand shared between dimeric partners</note>
    </ligand>
</feature>
<dbReference type="InterPro" id="IPR042109">
    <property type="entry name" value="Adenylosuccinate_synth_dom1"/>
</dbReference>
<evidence type="ECO:0000256" key="7">
    <source>
        <dbReference type="ARBA" id="ARBA00023134"/>
    </source>
</evidence>
<keyword evidence="2 8" id="KW-0436">Ligase</keyword>
<evidence type="ECO:0000256" key="1">
    <source>
        <dbReference type="ARBA" id="ARBA00011738"/>
    </source>
</evidence>
<feature type="binding site" description="in other chain" evidence="8">
    <location>
        <position position="247"/>
    </location>
    <ligand>
        <name>IMP</name>
        <dbReference type="ChEBI" id="CHEBI:58053"/>
        <note>ligand shared between dimeric partners</note>
    </ligand>
</feature>
<comment type="similarity">
    <text evidence="8 9">Belongs to the adenylosuccinate synthetase family.</text>
</comment>
<sequence length="418" mass="45808">MNKEKIDVLLGLQFGDEGKGKIVDTLAHEYDVIARFQGGPNSGHTIIGPSGKLVLHQIPSGVFNDKTKLLIGDGMVIDPVVLWSEIEAVTNQTVNFLDRFYVSGGATLITPMHKYLDAAYEKARGSGKIGTTGKGIGPAYMDRVGRFALSVTDSLKGNFRTRYYAVKTLHKAYCRGIGFKIPKAEFEKAEEEWFLALRSIQQAIAKNHFLAGEYWLRGMLALNKRVLAEGAQGTMLDVFHGTYPFVTSSHTTAGGACIGLGLPPNAIGKVIGVAKAYTTRVGEGPFPTDLDGEMGVRLRKTGEEFGSTTGRPRRCGWLDLSQLKYAVMINGVTKLIITKLDVLSGLPEIPVCSSYNGTVPKPVYEKLKGWQGPISHAGIYNHLYESAQQYVRFVEHFLKVEVTHVSVGPNREQTLRVE</sequence>
<dbReference type="Gene3D" id="3.40.440.10">
    <property type="entry name" value="Adenylosuccinate Synthetase, subunit A, domain 1"/>
    <property type="match status" value="1"/>
</dbReference>
<feature type="active site" description="Proton donor" evidence="8">
    <location>
        <position position="44"/>
    </location>
</feature>
<dbReference type="GO" id="GO:0046040">
    <property type="term" value="P:IMP metabolic process"/>
    <property type="evidence" value="ECO:0007669"/>
    <property type="project" value="TreeGrafter"/>
</dbReference>
<reference evidence="10 11" key="1">
    <citation type="journal article" date="2016" name="Nat. Commun.">
        <title>Thousands of microbial genomes shed light on interconnected biogeochemical processes in an aquifer system.</title>
        <authorList>
            <person name="Anantharaman K."/>
            <person name="Brown C.T."/>
            <person name="Hug L.A."/>
            <person name="Sharon I."/>
            <person name="Castelle C.J."/>
            <person name="Probst A.J."/>
            <person name="Thomas B.C."/>
            <person name="Singh A."/>
            <person name="Wilkins M.J."/>
            <person name="Karaoz U."/>
            <person name="Brodie E.L."/>
            <person name="Williams K.H."/>
            <person name="Hubbard S.S."/>
            <person name="Banfield J.F."/>
        </authorList>
    </citation>
    <scope>NUCLEOTIDE SEQUENCE [LARGE SCALE GENOMIC DNA]</scope>
</reference>
<dbReference type="GO" id="GO:0005737">
    <property type="term" value="C:cytoplasm"/>
    <property type="evidence" value="ECO:0007669"/>
    <property type="project" value="UniProtKB-SubCell"/>
</dbReference>
<comment type="cofactor">
    <cofactor evidence="8">
        <name>Mg(2+)</name>
        <dbReference type="ChEBI" id="CHEBI:18420"/>
    </cofactor>
    <text evidence="8">Binds 1 Mg(2+) ion per subunit.</text>
</comment>
<keyword evidence="7 8" id="KW-0342">GTP-binding</keyword>
<dbReference type="Gene3D" id="3.90.170.10">
    <property type="entry name" value="Adenylosuccinate Synthetase, subunit A, domain 3"/>
    <property type="match status" value="1"/>
</dbReference>
<dbReference type="PROSITE" id="PS01266">
    <property type="entry name" value="ADENYLOSUCCIN_SYN_1"/>
    <property type="match status" value="1"/>
</dbReference>
<feature type="binding site" description="in other chain" evidence="8">
    <location>
        <position position="132"/>
    </location>
    <ligand>
        <name>IMP</name>
        <dbReference type="ChEBI" id="CHEBI:58053"/>
        <note>ligand shared between dimeric partners</note>
    </ligand>
</feature>
<feature type="binding site" evidence="8">
    <location>
        <position position="313"/>
    </location>
    <ligand>
        <name>GTP</name>
        <dbReference type="ChEBI" id="CHEBI:37565"/>
    </ligand>
</feature>
<feature type="binding site" description="in other chain" evidence="8">
    <location>
        <position position="232"/>
    </location>
    <ligand>
        <name>IMP</name>
        <dbReference type="ChEBI" id="CHEBI:58053"/>
        <note>ligand shared between dimeric partners</note>
    </ligand>
</feature>
<name>A0A1F6WI83_9BACT</name>
<keyword evidence="4 8" id="KW-0547">Nucleotide-binding</keyword>
<dbReference type="EC" id="6.3.4.4" evidence="8 9"/>
<dbReference type="EMBL" id="MFUH01000026">
    <property type="protein sequence ID" value="OGI81564.1"/>
    <property type="molecule type" value="Genomic_DNA"/>
</dbReference>
<keyword evidence="5 8" id="KW-0658">Purine biosynthesis</keyword>
<dbReference type="InterPro" id="IPR027417">
    <property type="entry name" value="P-loop_NTPase"/>
</dbReference>
<proteinExistence type="inferred from homology"/>
<dbReference type="GO" id="GO:0004019">
    <property type="term" value="F:adenylosuccinate synthase activity"/>
    <property type="evidence" value="ECO:0007669"/>
    <property type="project" value="UniProtKB-UniRule"/>
</dbReference>
<feature type="binding site" description="in other chain" evidence="8">
    <location>
        <begin position="16"/>
        <end position="19"/>
    </location>
    <ligand>
        <name>IMP</name>
        <dbReference type="ChEBI" id="CHEBI:58053"/>
        <note>ligand shared between dimeric partners</note>
    </ligand>
</feature>
<evidence type="ECO:0000256" key="6">
    <source>
        <dbReference type="ARBA" id="ARBA00022842"/>
    </source>
</evidence>
<feature type="binding site" evidence="8">
    <location>
        <begin position="406"/>
        <end position="408"/>
    </location>
    <ligand>
        <name>GTP</name>
        <dbReference type="ChEBI" id="CHEBI:37565"/>
    </ligand>
</feature>
<comment type="subunit">
    <text evidence="1 8">Homodimer.</text>
</comment>
<dbReference type="SUPFAM" id="SSF52540">
    <property type="entry name" value="P-loop containing nucleoside triphosphate hydrolases"/>
    <property type="match status" value="1"/>
</dbReference>
<dbReference type="InterPro" id="IPR001114">
    <property type="entry name" value="Adenylosuccinate_synthetase"/>
</dbReference>
<evidence type="ECO:0000256" key="8">
    <source>
        <dbReference type="HAMAP-Rule" id="MF_00011"/>
    </source>
</evidence>
<comment type="catalytic activity">
    <reaction evidence="8 9">
        <text>IMP + L-aspartate + GTP = N(6)-(1,2-dicarboxyethyl)-AMP + GDP + phosphate + 2 H(+)</text>
        <dbReference type="Rhea" id="RHEA:15753"/>
        <dbReference type="ChEBI" id="CHEBI:15378"/>
        <dbReference type="ChEBI" id="CHEBI:29991"/>
        <dbReference type="ChEBI" id="CHEBI:37565"/>
        <dbReference type="ChEBI" id="CHEBI:43474"/>
        <dbReference type="ChEBI" id="CHEBI:57567"/>
        <dbReference type="ChEBI" id="CHEBI:58053"/>
        <dbReference type="ChEBI" id="CHEBI:58189"/>
        <dbReference type="EC" id="6.3.4.4"/>
    </reaction>
</comment>
<dbReference type="UniPathway" id="UPA00075">
    <property type="reaction ID" value="UER00335"/>
</dbReference>
<dbReference type="GO" id="GO:0000287">
    <property type="term" value="F:magnesium ion binding"/>
    <property type="evidence" value="ECO:0007669"/>
    <property type="project" value="UniProtKB-UniRule"/>
</dbReference>
<dbReference type="InterPro" id="IPR042111">
    <property type="entry name" value="Adenylosuccinate_synth_dom3"/>
</dbReference>
<dbReference type="GO" id="GO:0044208">
    <property type="term" value="P:'de novo' AMP biosynthetic process"/>
    <property type="evidence" value="ECO:0007669"/>
    <property type="project" value="UniProtKB-UniRule"/>
</dbReference>
<dbReference type="HAMAP" id="MF_00011">
    <property type="entry name" value="Adenylosucc_synth"/>
    <property type="match status" value="1"/>
</dbReference>
<feature type="binding site" evidence="8">
    <location>
        <begin position="15"/>
        <end position="21"/>
    </location>
    <ligand>
        <name>GTP</name>
        <dbReference type="ChEBI" id="CHEBI:37565"/>
    </ligand>
</feature>
<dbReference type="GO" id="GO:0005525">
    <property type="term" value="F:GTP binding"/>
    <property type="evidence" value="ECO:0007669"/>
    <property type="project" value="UniProtKB-UniRule"/>
</dbReference>
<feature type="binding site" evidence="8">
    <location>
        <begin position="307"/>
        <end position="313"/>
    </location>
    <ligand>
        <name>substrate</name>
    </ligand>
</feature>
<evidence type="ECO:0000313" key="10">
    <source>
        <dbReference type="EMBL" id="OGI81564.1"/>
    </source>
</evidence>
<feature type="binding site" evidence="8">
    <location>
        <position position="16"/>
    </location>
    <ligand>
        <name>Mg(2+)</name>
        <dbReference type="ChEBI" id="CHEBI:18420"/>
    </ligand>
</feature>
<evidence type="ECO:0000256" key="5">
    <source>
        <dbReference type="ARBA" id="ARBA00022755"/>
    </source>
</evidence>
<keyword evidence="8" id="KW-0963">Cytoplasm</keyword>
<evidence type="ECO:0000256" key="2">
    <source>
        <dbReference type="ARBA" id="ARBA00022598"/>
    </source>
</evidence>
<evidence type="ECO:0000256" key="9">
    <source>
        <dbReference type="RuleBase" id="RU000520"/>
    </source>
</evidence>
<dbReference type="CDD" id="cd03108">
    <property type="entry name" value="AdSS"/>
    <property type="match status" value="1"/>
</dbReference>
<gene>
    <name evidence="8" type="primary">purA</name>
    <name evidence="10" type="ORF">A3B93_01360</name>
</gene>
<dbReference type="PANTHER" id="PTHR11846:SF0">
    <property type="entry name" value="ADENYLOSUCCINATE SYNTHETASE"/>
    <property type="match status" value="1"/>
</dbReference>
<accession>A0A1F6WI83</accession>
<dbReference type="SMART" id="SM00788">
    <property type="entry name" value="Adenylsucc_synt"/>
    <property type="match status" value="1"/>
</dbReference>
<dbReference type="InterPro" id="IPR042110">
    <property type="entry name" value="Adenylosuccinate_synth_dom2"/>
</dbReference>
<feature type="binding site" evidence="8">
    <location>
        <position position="43"/>
    </location>
    <ligand>
        <name>Mg(2+)</name>
        <dbReference type="ChEBI" id="CHEBI:18420"/>
    </ligand>
</feature>
<dbReference type="Proteomes" id="UP000179880">
    <property type="component" value="Unassembled WGS sequence"/>
</dbReference>
<dbReference type="InterPro" id="IPR018220">
    <property type="entry name" value="Adenylosuccin_syn_GTP-bd"/>
</dbReference>
<evidence type="ECO:0000256" key="3">
    <source>
        <dbReference type="ARBA" id="ARBA00022723"/>
    </source>
</evidence>
<comment type="subcellular location">
    <subcellularLocation>
        <location evidence="8">Cytoplasm</location>
    </subcellularLocation>
</comment>
<comment type="caution">
    <text evidence="10">The sequence shown here is derived from an EMBL/GenBank/DDBJ whole genome shotgun (WGS) entry which is preliminary data.</text>
</comment>
<organism evidence="10 11">
    <name type="scientific">Candidatus Nomurabacteria bacterium RIFCSPHIGHO2_02_FULL_42_24</name>
    <dbReference type="NCBI Taxonomy" id="1801757"/>
    <lineage>
        <taxon>Bacteria</taxon>
        <taxon>Candidatus Nomuraibacteriota</taxon>
    </lineage>
</organism>
<feature type="binding site" description="in other chain" evidence="8">
    <location>
        <position position="311"/>
    </location>
    <ligand>
        <name>IMP</name>
        <dbReference type="ChEBI" id="CHEBI:58053"/>
        <note>ligand shared between dimeric partners</note>
    </ligand>
</feature>
<dbReference type="PANTHER" id="PTHR11846">
    <property type="entry name" value="ADENYLOSUCCINATE SYNTHETASE"/>
    <property type="match status" value="1"/>
</dbReference>
<keyword evidence="6 8" id="KW-0460">Magnesium</keyword>
<comment type="function">
    <text evidence="8">Plays an important role in the de novo pathway of purine nucleotide biosynthesis. Catalyzes the first committed step in the biosynthesis of AMP from IMP.</text>
</comment>
<dbReference type="Gene3D" id="1.10.300.10">
    <property type="entry name" value="Adenylosuccinate Synthetase, subunit A, domain 2"/>
    <property type="match status" value="1"/>
</dbReference>
<evidence type="ECO:0000313" key="11">
    <source>
        <dbReference type="Proteomes" id="UP000179880"/>
    </source>
</evidence>
<dbReference type="AlphaFoldDB" id="A0A1F6WI83"/>
<protein>
    <recommendedName>
        <fullName evidence="8 9">Adenylosuccinate synthetase</fullName>
        <shortName evidence="8">AMPSase</shortName>
        <shortName evidence="8">AdSS</shortName>
        <ecNumber evidence="8 9">6.3.4.4</ecNumber>
    </recommendedName>
    <alternativeName>
        <fullName evidence="8">IMP--aspartate ligase</fullName>
    </alternativeName>
</protein>
<feature type="binding site" evidence="8">
    <location>
        <begin position="339"/>
        <end position="341"/>
    </location>
    <ligand>
        <name>GTP</name>
        <dbReference type="ChEBI" id="CHEBI:37565"/>
    </ligand>
</feature>
<dbReference type="NCBIfam" id="NF002223">
    <property type="entry name" value="PRK01117.1"/>
    <property type="match status" value="1"/>
</dbReference>
<dbReference type="NCBIfam" id="TIGR00184">
    <property type="entry name" value="purA"/>
    <property type="match status" value="1"/>
</dbReference>
<comment type="pathway">
    <text evidence="8 9">Purine metabolism; AMP biosynthesis via de novo pathway; AMP from IMP: step 1/2.</text>
</comment>
<evidence type="ECO:0000256" key="4">
    <source>
        <dbReference type="ARBA" id="ARBA00022741"/>
    </source>
</evidence>
<dbReference type="Pfam" id="PF00709">
    <property type="entry name" value="Adenylsucc_synt"/>
    <property type="match status" value="1"/>
</dbReference>